<reference evidence="1" key="1">
    <citation type="submission" date="2020-09" db="EMBL/GenBank/DDBJ databases">
        <title>A novel bacterium of genus Paenibacillus, isolated from South China Sea.</title>
        <authorList>
            <person name="Huang H."/>
            <person name="Mo K."/>
            <person name="Hu Y."/>
        </authorList>
    </citation>
    <scope>NUCLEOTIDE SEQUENCE</scope>
    <source>
        <strain evidence="1">IB182496</strain>
    </source>
</reference>
<gene>
    <name evidence="1" type="ORF">IDH44_13290</name>
</gene>
<keyword evidence="2" id="KW-1185">Reference proteome</keyword>
<dbReference type="PANTHER" id="PTHR38448:SF2">
    <property type="entry name" value="REGULATORY PROTEIN YLBF"/>
    <property type="match status" value="1"/>
</dbReference>
<organism evidence="1 2">
    <name type="scientific">Paenibacillus sabuli</name>
    <dbReference type="NCBI Taxonomy" id="2772509"/>
    <lineage>
        <taxon>Bacteria</taxon>
        <taxon>Bacillati</taxon>
        <taxon>Bacillota</taxon>
        <taxon>Bacilli</taxon>
        <taxon>Bacillales</taxon>
        <taxon>Paenibacillaceae</taxon>
        <taxon>Paenibacillus</taxon>
    </lineage>
</organism>
<evidence type="ECO:0000313" key="2">
    <source>
        <dbReference type="Proteomes" id="UP000621560"/>
    </source>
</evidence>
<dbReference type="SUPFAM" id="SSF158622">
    <property type="entry name" value="YheA/YmcA-like"/>
    <property type="match status" value="1"/>
</dbReference>
<dbReference type="InterPro" id="IPR052767">
    <property type="entry name" value="Bact_com_dev_regulator"/>
</dbReference>
<dbReference type="Gene3D" id="1.20.1500.10">
    <property type="entry name" value="YheA/YmcA-like"/>
    <property type="match status" value="1"/>
</dbReference>
<accession>A0A927BVD5</accession>
<protein>
    <submittedName>
        <fullName evidence="1">YlbF family regulator</fullName>
    </submittedName>
</protein>
<comment type="caution">
    <text evidence="1">The sequence shown here is derived from an EMBL/GenBank/DDBJ whole genome shotgun (WGS) entry which is preliminary data.</text>
</comment>
<dbReference type="Pfam" id="PF06133">
    <property type="entry name" value="Com_YlbF"/>
    <property type="match status" value="1"/>
</dbReference>
<dbReference type="AlphaFoldDB" id="A0A927BVD5"/>
<dbReference type="InterPro" id="IPR023378">
    <property type="entry name" value="YheA/YmcA-like_dom_sf"/>
</dbReference>
<dbReference type="Proteomes" id="UP000621560">
    <property type="component" value="Unassembled WGS sequence"/>
</dbReference>
<name>A0A927BVD5_9BACL</name>
<proteinExistence type="predicted"/>
<sequence length="168" mass="17777">MAIAGQFAAQASDVANQAAADPTDASLDMAGLLLHAYELGDMINGSAEVADYLYWKAVVDRDDEVRALIKRFDKAKELYAECERFGRFHPDFNDAKDKVKAIERELDDMECVSRFKAAEREVDQLLFTVSQSIAGAVSETIKVPGNEPAGGGGCGAGGSCSCGSGGCG</sequence>
<dbReference type="InterPro" id="IPR010368">
    <property type="entry name" value="Com_YlbF"/>
</dbReference>
<dbReference type="PANTHER" id="PTHR38448">
    <property type="entry name" value="REGULATORY PROTEIN YLBF-RELATED"/>
    <property type="match status" value="1"/>
</dbReference>
<dbReference type="EMBL" id="JACXIZ010000021">
    <property type="protein sequence ID" value="MBD2846174.1"/>
    <property type="molecule type" value="Genomic_DNA"/>
</dbReference>
<evidence type="ECO:0000313" key="1">
    <source>
        <dbReference type="EMBL" id="MBD2846174.1"/>
    </source>
</evidence>